<sequence>MERKRGGRSRKIRRKMKKEKAEEKEGMRRNQEEMKRNRSPWISSYITSVSKQFMIVLVRKLFSNSSERVMSFIALGMCGVAVTGAIWTSVQAFEPASTIDVFTHKEFFGSEVPSDFKNSIHPFLLKNYFKHSCQSTEACMTEAVFTHPAIILVKPDLEPRSEMLAFVAPQGINSIFAEGMFKTLRDFLLTPKEKTGIFYSPKFFYNLNSFLQLRHLSQAPISKFIFPENFKMSDFHLMAHNGDEIPILALFESAEFEKSNFHDVRQFAKLNVFPDIIEPVPRLFSIPHSNSHIFF</sequence>
<gene>
    <name evidence="2" type="ORF">LSTR_LSTR008178</name>
</gene>
<organism evidence="2 3">
    <name type="scientific">Laodelphax striatellus</name>
    <name type="common">Small brown planthopper</name>
    <name type="synonym">Delphax striatella</name>
    <dbReference type="NCBI Taxonomy" id="195883"/>
    <lineage>
        <taxon>Eukaryota</taxon>
        <taxon>Metazoa</taxon>
        <taxon>Ecdysozoa</taxon>
        <taxon>Arthropoda</taxon>
        <taxon>Hexapoda</taxon>
        <taxon>Insecta</taxon>
        <taxon>Pterygota</taxon>
        <taxon>Neoptera</taxon>
        <taxon>Paraneoptera</taxon>
        <taxon>Hemiptera</taxon>
        <taxon>Auchenorrhyncha</taxon>
        <taxon>Fulgoroidea</taxon>
        <taxon>Delphacidae</taxon>
        <taxon>Criomorphinae</taxon>
        <taxon>Laodelphax</taxon>
    </lineage>
</organism>
<reference evidence="2 3" key="1">
    <citation type="journal article" date="2017" name="Gigascience">
        <title>Genome sequence of the small brown planthopper, Laodelphax striatellus.</title>
        <authorList>
            <person name="Zhu J."/>
            <person name="Jiang F."/>
            <person name="Wang X."/>
            <person name="Yang P."/>
            <person name="Bao Y."/>
            <person name="Zhao W."/>
            <person name="Wang W."/>
            <person name="Lu H."/>
            <person name="Wang Q."/>
            <person name="Cui N."/>
            <person name="Li J."/>
            <person name="Chen X."/>
            <person name="Luo L."/>
            <person name="Yu J."/>
            <person name="Kang L."/>
            <person name="Cui F."/>
        </authorList>
    </citation>
    <scope>NUCLEOTIDE SEQUENCE [LARGE SCALE GENOMIC DNA]</scope>
    <source>
        <strain evidence="2">Lst14</strain>
    </source>
</reference>
<comment type="caution">
    <text evidence="2">The sequence shown here is derived from an EMBL/GenBank/DDBJ whole genome shotgun (WGS) entry which is preliminary data.</text>
</comment>
<name>A0A482WJV1_LAOST</name>
<dbReference type="InParanoid" id="A0A482WJV1"/>
<dbReference type="OrthoDB" id="6635350at2759"/>
<evidence type="ECO:0000313" key="3">
    <source>
        <dbReference type="Proteomes" id="UP000291343"/>
    </source>
</evidence>
<evidence type="ECO:0000256" key="1">
    <source>
        <dbReference type="SAM" id="MobiDB-lite"/>
    </source>
</evidence>
<feature type="region of interest" description="Disordered" evidence="1">
    <location>
        <begin position="1"/>
        <end position="34"/>
    </location>
</feature>
<feature type="compositionally biased region" description="Basic residues" evidence="1">
    <location>
        <begin position="1"/>
        <end position="18"/>
    </location>
</feature>
<evidence type="ECO:0000313" key="2">
    <source>
        <dbReference type="EMBL" id="RZF33532.1"/>
    </source>
</evidence>
<accession>A0A482WJV1</accession>
<feature type="compositionally biased region" description="Basic and acidic residues" evidence="1">
    <location>
        <begin position="19"/>
        <end position="34"/>
    </location>
</feature>
<protein>
    <submittedName>
        <fullName evidence="2">Uncharacterized protein</fullName>
    </submittedName>
</protein>
<dbReference type="Proteomes" id="UP000291343">
    <property type="component" value="Unassembled WGS sequence"/>
</dbReference>
<dbReference type="AlphaFoldDB" id="A0A482WJV1"/>
<proteinExistence type="predicted"/>
<keyword evidence="3" id="KW-1185">Reference proteome</keyword>
<dbReference type="EMBL" id="QKKF02033706">
    <property type="protein sequence ID" value="RZF33532.1"/>
    <property type="molecule type" value="Genomic_DNA"/>
</dbReference>